<dbReference type="InterPro" id="IPR016181">
    <property type="entry name" value="Acyl_CoA_acyltransferase"/>
</dbReference>
<dbReference type="InterPro" id="IPR042221">
    <property type="entry name" value="Leu/Phe-tRNA_Trfase_N"/>
</dbReference>
<dbReference type="GO" id="GO:0005737">
    <property type="term" value="C:cytoplasm"/>
    <property type="evidence" value="ECO:0007669"/>
    <property type="project" value="UniProtKB-SubCell"/>
</dbReference>
<dbReference type="GO" id="GO:0008914">
    <property type="term" value="F:leucyl-tRNA--protein transferase activity"/>
    <property type="evidence" value="ECO:0007669"/>
    <property type="project" value="UniProtKB-UniRule"/>
</dbReference>
<dbReference type="InterPro" id="IPR004616">
    <property type="entry name" value="Leu/Phe-tRNA_Trfase"/>
</dbReference>
<comment type="catalytic activity">
    <reaction evidence="4">
        <text>L-phenylalanyl-tRNA(Phe) + an N-terminal L-alpha-aminoacyl-[protein] = an N-terminal L-phenylalanyl-L-alpha-aminoacyl-[protein] + tRNA(Phe)</text>
        <dbReference type="Rhea" id="RHEA:43632"/>
        <dbReference type="Rhea" id="RHEA-COMP:9668"/>
        <dbReference type="Rhea" id="RHEA-COMP:9699"/>
        <dbReference type="Rhea" id="RHEA-COMP:10636"/>
        <dbReference type="Rhea" id="RHEA-COMP:10637"/>
        <dbReference type="ChEBI" id="CHEBI:78442"/>
        <dbReference type="ChEBI" id="CHEBI:78531"/>
        <dbReference type="ChEBI" id="CHEBI:78597"/>
        <dbReference type="ChEBI" id="CHEBI:83561"/>
        <dbReference type="EC" id="2.3.2.6"/>
    </reaction>
</comment>
<comment type="catalytic activity">
    <reaction evidence="4">
        <text>N-terminal L-arginyl-[protein] + L-leucyl-tRNA(Leu) = N-terminal L-leucyl-L-arginyl-[protein] + tRNA(Leu) + H(+)</text>
        <dbReference type="Rhea" id="RHEA:50416"/>
        <dbReference type="Rhea" id="RHEA-COMP:9613"/>
        <dbReference type="Rhea" id="RHEA-COMP:9622"/>
        <dbReference type="Rhea" id="RHEA-COMP:12672"/>
        <dbReference type="Rhea" id="RHEA-COMP:12673"/>
        <dbReference type="ChEBI" id="CHEBI:15378"/>
        <dbReference type="ChEBI" id="CHEBI:64719"/>
        <dbReference type="ChEBI" id="CHEBI:78442"/>
        <dbReference type="ChEBI" id="CHEBI:78494"/>
        <dbReference type="ChEBI" id="CHEBI:133044"/>
        <dbReference type="EC" id="2.3.2.6"/>
    </reaction>
</comment>
<dbReference type="InterPro" id="IPR042203">
    <property type="entry name" value="Leu/Phe-tRNA_Trfase_C"/>
</dbReference>
<evidence type="ECO:0000256" key="1">
    <source>
        <dbReference type="ARBA" id="ARBA00022490"/>
    </source>
</evidence>
<comment type="similarity">
    <text evidence="4">Belongs to the L/F-transferase family.</text>
</comment>
<dbReference type="AlphaFoldDB" id="A0A9D7XP55"/>
<keyword evidence="3 4" id="KW-0012">Acyltransferase</keyword>
<organism evidence="5 6">
    <name type="scientific">Candidatus Opimibacter skivensis</name>
    <dbReference type="NCBI Taxonomy" id="2982028"/>
    <lineage>
        <taxon>Bacteria</taxon>
        <taxon>Pseudomonadati</taxon>
        <taxon>Bacteroidota</taxon>
        <taxon>Saprospiria</taxon>
        <taxon>Saprospirales</taxon>
        <taxon>Saprospiraceae</taxon>
        <taxon>Candidatus Opimibacter</taxon>
    </lineage>
</organism>
<dbReference type="Pfam" id="PF03588">
    <property type="entry name" value="Leu_Phe_trans"/>
    <property type="match status" value="1"/>
</dbReference>
<keyword evidence="1 4" id="KW-0963">Cytoplasm</keyword>
<proteinExistence type="inferred from homology"/>
<dbReference type="HAMAP" id="MF_00688">
    <property type="entry name" value="Leu_Phe_trans"/>
    <property type="match status" value="1"/>
</dbReference>
<gene>
    <name evidence="4" type="primary">aat</name>
    <name evidence="5" type="ORF">IPP15_04485</name>
</gene>
<sequence>MPVFSLDDELIFPHPTLCDPDGLLAVGGSLSPERILLAYRWGIFPWFHEGQPILWWWLTPRLMVRPSEVHISHSIRNAINQKKFVVSIDKDFENVIRHCAGVPRRGQSGSTWILPEMIEAYTSLFKSGYAHSVEVTQDGELVGGLYGIALGKIFFGESMFSEKPNASKVGFVFLANYLSSKGFEWIDCQQDTPHMRTLGAQLIDEDKFLRILKDNQTHLLKSNDQVF</sequence>
<comment type="function">
    <text evidence="4">Functions in the N-end rule pathway of protein degradation where it conjugates Leu, Phe and, less efficiently, Met from aminoacyl-tRNAs to the N-termini of proteins containing an N-terminal arginine or lysine.</text>
</comment>
<evidence type="ECO:0000313" key="6">
    <source>
        <dbReference type="Proteomes" id="UP000808337"/>
    </source>
</evidence>
<protein>
    <recommendedName>
        <fullName evidence="4">Leucyl/phenylalanyl-tRNA--protein transferase</fullName>
        <ecNumber evidence="4">2.3.2.6</ecNumber>
    </recommendedName>
    <alternativeName>
        <fullName evidence="4">L/F-transferase</fullName>
    </alternativeName>
    <alternativeName>
        <fullName evidence="4">Leucyltransferase</fullName>
    </alternativeName>
    <alternativeName>
        <fullName evidence="4">Phenyalanyltransferase</fullName>
    </alternativeName>
</protein>
<dbReference type="Gene3D" id="3.30.70.3550">
    <property type="entry name" value="Leucyl/phenylalanyl-tRNA-protein transferase, N-terminal domain"/>
    <property type="match status" value="1"/>
</dbReference>
<dbReference type="NCBIfam" id="TIGR00667">
    <property type="entry name" value="aat"/>
    <property type="match status" value="1"/>
</dbReference>
<keyword evidence="2 4" id="KW-0808">Transferase</keyword>
<evidence type="ECO:0000256" key="4">
    <source>
        <dbReference type="HAMAP-Rule" id="MF_00688"/>
    </source>
</evidence>
<comment type="subcellular location">
    <subcellularLocation>
        <location evidence="4">Cytoplasm</location>
    </subcellularLocation>
</comment>
<comment type="caution">
    <text evidence="5">The sequence shown here is derived from an EMBL/GenBank/DDBJ whole genome shotgun (WGS) entry which is preliminary data.</text>
</comment>
<dbReference type="PANTHER" id="PTHR30098">
    <property type="entry name" value="LEUCYL/PHENYLALANYL-TRNA--PROTEIN TRANSFERASE"/>
    <property type="match status" value="1"/>
</dbReference>
<dbReference type="Proteomes" id="UP000808337">
    <property type="component" value="Unassembled WGS sequence"/>
</dbReference>
<evidence type="ECO:0000313" key="5">
    <source>
        <dbReference type="EMBL" id="MBK9981671.1"/>
    </source>
</evidence>
<comment type="catalytic activity">
    <reaction evidence="4">
        <text>N-terminal L-lysyl-[protein] + L-leucyl-tRNA(Leu) = N-terminal L-leucyl-L-lysyl-[protein] + tRNA(Leu) + H(+)</text>
        <dbReference type="Rhea" id="RHEA:12340"/>
        <dbReference type="Rhea" id="RHEA-COMP:9613"/>
        <dbReference type="Rhea" id="RHEA-COMP:9622"/>
        <dbReference type="Rhea" id="RHEA-COMP:12670"/>
        <dbReference type="Rhea" id="RHEA-COMP:12671"/>
        <dbReference type="ChEBI" id="CHEBI:15378"/>
        <dbReference type="ChEBI" id="CHEBI:65249"/>
        <dbReference type="ChEBI" id="CHEBI:78442"/>
        <dbReference type="ChEBI" id="CHEBI:78494"/>
        <dbReference type="ChEBI" id="CHEBI:133043"/>
        <dbReference type="EC" id="2.3.2.6"/>
    </reaction>
</comment>
<dbReference type="Gene3D" id="3.40.630.70">
    <property type="entry name" value="Leucyl/phenylalanyl-tRNA-protein transferase, C-terminal domain"/>
    <property type="match status" value="1"/>
</dbReference>
<dbReference type="SUPFAM" id="SSF55729">
    <property type="entry name" value="Acyl-CoA N-acyltransferases (Nat)"/>
    <property type="match status" value="1"/>
</dbReference>
<accession>A0A9D7XP55</accession>
<reference evidence="5 6" key="1">
    <citation type="submission" date="2020-10" db="EMBL/GenBank/DDBJ databases">
        <title>Connecting structure to function with the recovery of over 1000 high-quality activated sludge metagenome-assembled genomes encoding full-length rRNA genes using long-read sequencing.</title>
        <authorList>
            <person name="Singleton C.M."/>
            <person name="Petriglieri F."/>
            <person name="Kristensen J.M."/>
            <person name="Kirkegaard R.H."/>
            <person name="Michaelsen T.Y."/>
            <person name="Andersen M.H."/>
            <person name="Karst S.M."/>
            <person name="Dueholm M.S."/>
            <person name="Nielsen P.H."/>
            <person name="Albertsen M."/>
        </authorList>
    </citation>
    <scope>NUCLEOTIDE SEQUENCE [LARGE SCALE GENOMIC DNA]</scope>
    <source>
        <strain evidence="5">Ribe_18-Q3-R11-54_MAXAC.273</strain>
    </source>
</reference>
<dbReference type="EC" id="2.3.2.6" evidence="4"/>
<dbReference type="GO" id="GO:0030163">
    <property type="term" value="P:protein catabolic process"/>
    <property type="evidence" value="ECO:0007669"/>
    <property type="project" value="UniProtKB-UniRule"/>
</dbReference>
<dbReference type="EMBL" id="JADKGY010000001">
    <property type="protein sequence ID" value="MBK9981671.1"/>
    <property type="molecule type" value="Genomic_DNA"/>
</dbReference>
<evidence type="ECO:0000256" key="3">
    <source>
        <dbReference type="ARBA" id="ARBA00023315"/>
    </source>
</evidence>
<name>A0A9D7XP55_9BACT</name>
<dbReference type="PANTHER" id="PTHR30098:SF2">
    <property type="entry name" value="LEUCYL_PHENYLALANYL-TRNA--PROTEIN TRANSFERASE"/>
    <property type="match status" value="1"/>
</dbReference>
<evidence type="ECO:0000256" key="2">
    <source>
        <dbReference type="ARBA" id="ARBA00022679"/>
    </source>
</evidence>